<name>A0ABS9DTW1_9PROT</name>
<dbReference type="NCBIfam" id="TIGR02401">
    <property type="entry name" value="trehalose_TreY"/>
    <property type="match status" value="1"/>
</dbReference>
<dbReference type="PANTHER" id="PTHR10357">
    <property type="entry name" value="ALPHA-AMYLASE FAMILY MEMBER"/>
    <property type="match status" value="1"/>
</dbReference>
<dbReference type="PANTHER" id="PTHR10357:SF216">
    <property type="entry name" value="MALTOOLIGOSYL TREHALOSE SYNTHASE-RELATED"/>
    <property type="match status" value="1"/>
</dbReference>
<reference evidence="2 3" key="1">
    <citation type="submission" date="2022-01" db="EMBL/GenBank/DDBJ databases">
        <authorList>
            <person name="Won M."/>
            <person name="Kim S.-J."/>
            <person name="Kwon S.-W."/>
        </authorList>
    </citation>
    <scope>NUCLEOTIDE SEQUENCE [LARGE SCALE GENOMIC DNA]</scope>
    <source>
        <strain evidence="2 3">KCTC 23505</strain>
    </source>
</reference>
<sequence length="926" mass="102195">MNTTPRATARLQFHLDFTFDDGVATVPYLAALGISHLYASPILKARSGSAHGYDIVDHATINSELGGESGFLRLTEALNAHRMGLVLDIVPNHMGVGGTDNRWWMDVLEWGRASPYADAFDIDWTPPDPALHDKVMAPFLGESYGAALQSGNLHLACNTVSGRLSVVYHEHEFPLSPLGAATVLQAAPKRFADAIAHFTAAADLADRPEIARPLAETARRRLVAALATPHGAAGLAIAMARYDATSETGRARLHTLLETQNYRLTFWRAAADEINWRRFFDINTLAGIRVEIPWVFDESHRLILDLYARGLIDGVRIDHVDGLADPRAYCRKLRRALTAAGRNRSKGAAQDPPYIIVEKILAPHERLRADWQTDGTTGYDFMNEVAAILHDPEGAEPLAALWARFSGRSPNFEDEEHEARRQVLRDNLTSEWNGTAALLHRLAAADLATRDITLTALRRALAELLVNFPVYRIYAGAAGSAATDEQAMNWALARALRGFRVADRNLLHQIRHWLADRPLAREPIARRALHRRVMVRFQQLSAPVAAKSVEDTAFYRYGRLLSRNEVGSTPAQFSLTPAAFHAAQAQRRANLPRAMLATATHDHKRGEDTRARLAVLSEIPAEWEAALARWTRLNTSFVRELDSGRAPSEADELMLYQTLVAAWPIGSALDHAGDFVERVWGWWEKSIREAKLRSEWAAPDETYEAACRQFLDGVFDAARATAVLGEIADCARRIGPAGAINGLAQTVLKYTSPGIPDLYQGAEFWDQSLVDPDNRRQVDFSRRAETLAAQSQPTDLLASWHDGRIKQAIIARLLARRAAHPALFESGDYMPLDIEGEHAVHALAFQRSHGSQRLIVAVARLAIPLLGTAETPLVPAASWQDTRMRLGGDDTAPWRDVLADRQIAPTGDGFKLKTLFAALPVAVLAG</sequence>
<evidence type="ECO:0000313" key="2">
    <source>
        <dbReference type="EMBL" id="MCF3946163.1"/>
    </source>
</evidence>
<dbReference type="Proteomes" id="UP001521209">
    <property type="component" value="Unassembled WGS sequence"/>
</dbReference>
<dbReference type="SMART" id="SM00642">
    <property type="entry name" value="Aamy"/>
    <property type="match status" value="1"/>
</dbReference>
<dbReference type="Gene3D" id="3.20.20.80">
    <property type="entry name" value="Glycosidases"/>
    <property type="match status" value="4"/>
</dbReference>
<dbReference type="InterPro" id="IPR012767">
    <property type="entry name" value="Trehalose_TreY"/>
</dbReference>
<organism evidence="2 3">
    <name type="scientific">Acidiphilium iwatense</name>
    <dbReference type="NCBI Taxonomy" id="768198"/>
    <lineage>
        <taxon>Bacteria</taxon>
        <taxon>Pseudomonadati</taxon>
        <taxon>Pseudomonadota</taxon>
        <taxon>Alphaproteobacteria</taxon>
        <taxon>Acetobacterales</taxon>
        <taxon>Acidocellaceae</taxon>
        <taxon>Acidiphilium</taxon>
    </lineage>
</organism>
<dbReference type="EMBL" id="JAKGBZ010000007">
    <property type="protein sequence ID" value="MCF3946163.1"/>
    <property type="molecule type" value="Genomic_DNA"/>
</dbReference>
<accession>A0ABS9DTW1</accession>
<dbReference type="SUPFAM" id="SSF51445">
    <property type="entry name" value="(Trans)glycosidases"/>
    <property type="match status" value="1"/>
</dbReference>
<comment type="caution">
    <text evidence="2">The sequence shown here is derived from an EMBL/GenBank/DDBJ whole genome shotgun (WGS) entry which is preliminary data.</text>
</comment>
<dbReference type="CDD" id="cd11336">
    <property type="entry name" value="AmyAc_MTSase"/>
    <property type="match status" value="1"/>
</dbReference>
<dbReference type="RefSeq" id="WP_235703395.1">
    <property type="nucleotide sequence ID" value="NZ_JAKGBZ010000007.1"/>
</dbReference>
<dbReference type="InterPro" id="IPR017853">
    <property type="entry name" value="GH"/>
</dbReference>
<gene>
    <name evidence="2" type="primary">treY</name>
    <name evidence="2" type="ORF">L2A60_05635</name>
</gene>
<evidence type="ECO:0000259" key="1">
    <source>
        <dbReference type="SMART" id="SM00642"/>
    </source>
</evidence>
<dbReference type="InterPro" id="IPR006047">
    <property type="entry name" value="GH13_cat_dom"/>
</dbReference>
<keyword evidence="3" id="KW-1185">Reference proteome</keyword>
<protein>
    <submittedName>
        <fullName evidence="2">Malto-oligosyltrehalose synthase</fullName>
    </submittedName>
</protein>
<feature type="domain" description="Glycosyl hydrolase family 13 catalytic" evidence="1">
    <location>
        <begin position="12"/>
        <end position="500"/>
    </location>
</feature>
<evidence type="ECO:0000313" key="3">
    <source>
        <dbReference type="Proteomes" id="UP001521209"/>
    </source>
</evidence>
<proteinExistence type="predicted"/>
<dbReference type="Pfam" id="PF00128">
    <property type="entry name" value="Alpha-amylase"/>
    <property type="match status" value="1"/>
</dbReference>